<name>A0ABT4GCI7_9BACL</name>
<dbReference type="PANTHER" id="PTHR12598:SF0">
    <property type="entry name" value="COPPER HOMEOSTASIS PROTEIN CUTC HOMOLOG"/>
    <property type="match status" value="1"/>
</dbReference>
<dbReference type="InterPro" id="IPR005627">
    <property type="entry name" value="CutC-like"/>
</dbReference>
<evidence type="ECO:0000256" key="1">
    <source>
        <dbReference type="ARBA" id="ARBA00007768"/>
    </source>
</evidence>
<keyword evidence="2" id="KW-0963">Cytoplasm</keyword>
<protein>
    <recommendedName>
        <fullName evidence="2">PF03932 family protein CutC</fullName>
    </recommendedName>
</protein>
<evidence type="ECO:0000313" key="3">
    <source>
        <dbReference type="EMBL" id="MCY9693907.1"/>
    </source>
</evidence>
<dbReference type="Proteomes" id="UP001527099">
    <property type="component" value="Unassembled WGS sequence"/>
</dbReference>
<comment type="similarity">
    <text evidence="1 2">Belongs to the CutC family.</text>
</comment>
<dbReference type="PANTHER" id="PTHR12598">
    <property type="entry name" value="COPPER HOMEOSTASIS PROTEIN CUTC"/>
    <property type="match status" value="1"/>
</dbReference>
<evidence type="ECO:0000256" key="2">
    <source>
        <dbReference type="HAMAP-Rule" id="MF_00795"/>
    </source>
</evidence>
<gene>
    <name evidence="2" type="primary">cutC</name>
    <name evidence="3" type="ORF">M5X19_13495</name>
</gene>
<dbReference type="Gene3D" id="3.20.20.380">
    <property type="entry name" value="Copper homeostasis (CutC) domain"/>
    <property type="match status" value="1"/>
</dbReference>
<dbReference type="HAMAP" id="MF_00795">
    <property type="entry name" value="CutC"/>
    <property type="match status" value="1"/>
</dbReference>
<sequence>MLLEVIATTVRDALLAEQSGADRIELITGILEGGLTPSYGLIDEVVHSTNIPVQVMIRPHSQSFCYDQRDLGVMIKDIQTVKRIGAHGIVLGALTAGRSIDHETLRRLLDEAEGLSVTFHRAFDEVSNLEKALEELLSYSQIDRVLTSGGKPNVLDAQEEIRQLVKKAEHSHLQILAGSGLTVSSIPSFLQSTGVKEIHFGRGVRVDNDPLNEIDTDKIKDIKNIGRDHVANG</sequence>
<dbReference type="EMBL" id="JAMDMX010000042">
    <property type="protein sequence ID" value="MCY9693907.1"/>
    <property type="molecule type" value="Genomic_DNA"/>
</dbReference>
<comment type="caution">
    <text evidence="2">Once thought to be involved in copper homeostasis, experiments in E.coli have shown this is not the case.</text>
</comment>
<organism evidence="3 4">
    <name type="scientific">Paenibacillus alginolyticus</name>
    <dbReference type="NCBI Taxonomy" id="59839"/>
    <lineage>
        <taxon>Bacteria</taxon>
        <taxon>Bacillati</taxon>
        <taxon>Bacillota</taxon>
        <taxon>Bacilli</taxon>
        <taxon>Bacillales</taxon>
        <taxon>Paenibacillaceae</taxon>
        <taxon>Paenibacillus</taxon>
    </lineage>
</organism>
<dbReference type="Pfam" id="PF03932">
    <property type="entry name" value="CutC"/>
    <property type="match status" value="1"/>
</dbReference>
<dbReference type="RefSeq" id="WP_029198190.1">
    <property type="nucleotide sequence ID" value="NZ_JAMDMX010000042.1"/>
</dbReference>
<dbReference type="InterPro" id="IPR036822">
    <property type="entry name" value="CutC-like_dom_sf"/>
</dbReference>
<keyword evidence="4" id="KW-1185">Reference proteome</keyword>
<reference evidence="3 4" key="1">
    <citation type="submission" date="2022-05" db="EMBL/GenBank/DDBJ databases">
        <title>Genome Sequencing of Bee-Associated Microbes.</title>
        <authorList>
            <person name="Dunlap C."/>
        </authorList>
    </citation>
    <scope>NUCLEOTIDE SEQUENCE [LARGE SCALE GENOMIC DNA]</scope>
    <source>
        <strain evidence="3 4">NRRL B-14421</strain>
    </source>
</reference>
<comment type="caution">
    <text evidence="3">The sequence shown here is derived from an EMBL/GenBank/DDBJ whole genome shotgun (WGS) entry which is preliminary data.</text>
</comment>
<dbReference type="SUPFAM" id="SSF110395">
    <property type="entry name" value="CutC-like"/>
    <property type="match status" value="1"/>
</dbReference>
<proteinExistence type="inferred from homology"/>
<accession>A0ABT4GCI7</accession>
<comment type="subcellular location">
    <subcellularLocation>
        <location evidence="2">Cytoplasm</location>
    </subcellularLocation>
</comment>
<evidence type="ECO:0000313" key="4">
    <source>
        <dbReference type="Proteomes" id="UP001527099"/>
    </source>
</evidence>